<dbReference type="EC" id="2.8.1.1" evidence="1"/>
<feature type="region of interest" description="Disordered" evidence="4">
    <location>
        <begin position="471"/>
        <end position="498"/>
    </location>
</feature>
<dbReference type="PANTHER" id="PTHR43855:SF1">
    <property type="entry name" value="THIOSULFATE SULFURTRANSFERASE"/>
    <property type="match status" value="1"/>
</dbReference>
<reference evidence="6 7" key="1">
    <citation type="submission" date="2013-01" db="EMBL/GenBank/DDBJ databases">
        <title>The Genome Sequence of Clostridium clostridioforme 90A8.</title>
        <authorList>
            <consortium name="The Broad Institute Genome Sequencing Platform"/>
            <person name="Earl A."/>
            <person name="Ward D."/>
            <person name="Feldgarden M."/>
            <person name="Gevers D."/>
            <person name="Courvalin P."/>
            <person name="Lambert T."/>
            <person name="Walker B."/>
            <person name="Young S.K."/>
            <person name="Zeng Q."/>
            <person name="Gargeya S."/>
            <person name="Fitzgerald M."/>
            <person name="Haas B."/>
            <person name="Abouelleil A."/>
            <person name="Alvarado L."/>
            <person name="Arachchi H.M."/>
            <person name="Berlin A.M."/>
            <person name="Chapman S.B."/>
            <person name="Dewar J."/>
            <person name="Goldberg J."/>
            <person name="Griggs A."/>
            <person name="Gujja S."/>
            <person name="Hansen M."/>
            <person name="Howarth C."/>
            <person name="Imamovic A."/>
            <person name="Larimer J."/>
            <person name="McCowan C."/>
            <person name="Murphy C."/>
            <person name="Neiman D."/>
            <person name="Pearson M."/>
            <person name="Priest M."/>
            <person name="Roberts A."/>
            <person name="Saif S."/>
            <person name="Shea T."/>
            <person name="Sisk P."/>
            <person name="Sykes S."/>
            <person name="Wortman J."/>
            <person name="Nusbaum C."/>
            <person name="Birren B."/>
        </authorList>
    </citation>
    <scope>NUCLEOTIDE SEQUENCE [LARGE SCALE GENOMIC DNA]</scope>
    <source>
        <strain evidence="6 7">90A8</strain>
    </source>
</reference>
<comment type="caution">
    <text evidence="6">The sequence shown here is derived from an EMBL/GenBank/DDBJ whole genome shotgun (WGS) entry which is preliminary data.</text>
</comment>
<protein>
    <recommendedName>
        <fullName evidence="1">thiosulfate sulfurtransferase</fullName>
        <ecNumber evidence="1">2.8.1.1</ecNumber>
    </recommendedName>
</protein>
<dbReference type="Pfam" id="PF00581">
    <property type="entry name" value="Rhodanese"/>
    <property type="match status" value="3"/>
</dbReference>
<dbReference type="InterPro" id="IPR036873">
    <property type="entry name" value="Rhodanese-like_dom_sf"/>
</dbReference>
<evidence type="ECO:0000313" key="7">
    <source>
        <dbReference type="Proteomes" id="UP000013085"/>
    </source>
</evidence>
<dbReference type="SUPFAM" id="SSF52821">
    <property type="entry name" value="Rhodanese/Cell cycle control phosphatase"/>
    <property type="match status" value="3"/>
</dbReference>
<name>A0A0E2H403_9FIRM</name>
<gene>
    <name evidence="6" type="ORF">HMPREF1090_05007</name>
</gene>
<dbReference type="RefSeq" id="WP_002594556.1">
    <property type="nucleotide sequence ID" value="NZ_KB850991.1"/>
</dbReference>
<evidence type="ECO:0000313" key="6">
    <source>
        <dbReference type="EMBL" id="ENZ08014.1"/>
    </source>
</evidence>
<sequence>MKHIKPLLLAGVVSFAVMGCGKSPAPQEETSVKETIAATEKESVAAKNEAQTVKLLKADALTDDMQLVDVREEEQYIGWNTGDKPGGHIAGAVDFPASWLSQSPDTYAIRTTMENELKRRGIDSEKPLVLYGDDTVPEETASMYAELGFKDISVLEGGFSSYLETGGEAAMLPGFSLYVYPDWVQALIDGKKPDTYEGSDYKIIEVSLSSEEGEYESGHIQGAINIKDTFNHVPGLRVLSEYENIPMEEQLKFWNRPEDSVIQENLEKAGITQNTTVILYATTPATTAAHRAGVLMKYAGVKDIRFLNGGKTLWKLQNRPLETESNIPENVSFGTKVPSNPDLIYDYDEELGCVNDNQAVIASIRSWKEYIGNVSGYTYIGEAGDIAKARFGYAGSDPYSMEDFRNIDNTMFNYEMIKDRWVKWGIVPDKRISFHCGTGWRASETYWYSLALGYPDIHVYDGGWYEWSKMPDSPKKEPGVPADAPEQEPAEYFIPKEK</sequence>
<dbReference type="Proteomes" id="UP000013085">
    <property type="component" value="Unassembled WGS sequence"/>
</dbReference>
<dbReference type="PANTHER" id="PTHR43855">
    <property type="entry name" value="THIOSULFATE SULFURTRANSFERASE"/>
    <property type="match status" value="1"/>
</dbReference>
<dbReference type="HOGENOM" id="CLU_031618_2_0_9"/>
<feature type="domain" description="Rhodanese" evidence="5">
    <location>
        <begin position="197"/>
        <end position="323"/>
    </location>
</feature>
<feature type="domain" description="Rhodanese" evidence="5">
    <location>
        <begin position="61"/>
        <end position="171"/>
    </location>
</feature>
<comment type="catalytic activity">
    <reaction evidence="3">
        <text>thiosulfate + hydrogen cyanide = thiocyanate + sulfite + 2 H(+)</text>
        <dbReference type="Rhea" id="RHEA:16881"/>
        <dbReference type="ChEBI" id="CHEBI:15378"/>
        <dbReference type="ChEBI" id="CHEBI:17359"/>
        <dbReference type="ChEBI" id="CHEBI:18022"/>
        <dbReference type="ChEBI" id="CHEBI:18407"/>
        <dbReference type="ChEBI" id="CHEBI:33542"/>
        <dbReference type="EC" id="2.8.1.1"/>
    </reaction>
</comment>
<evidence type="ECO:0000256" key="1">
    <source>
        <dbReference type="ARBA" id="ARBA00012245"/>
    </source>
</evidence>
<dbReference type="Gene3D" id="3.40.250.10">
    <property type="entry name" value="Rhodanese-like domain"/>
    <property type="match status" value="3"/>
</dbReference>
<dbReference type="EMBL" id="AGYR01000064">
    <property type="protein sequence ID" value="ENZ08014.1"/>
    <property type="molecule type" value="Genomic_DNA"/>
</dbReference>
<accession>A0A0E2H403</accession>
<evidence type="ECO:0000256" key="3">
    <source>
        <dbReference type="ARBA" id="ARBA00047549"/>
    </source>
</evidence>
<dbReference type="GO" id="GO:0004792">
    <property type="term" value="F:thiosulfate-cyanide sulfurtransferase activity"/>
    <property type="evidence" value="ECO:0007669"/>
    <property type="project" value="UniProtKB-EC"/>
</dbReference>
<organism evidence="6 7">
    <name type="scientific">[Clostridium] clostridioforme 90A8</name>
    <dbReference type="NCBI Taxonomy" id="999408"/>
    <lineage>
        <taxon>Bacteria</taxon>
        <taxon>Bacillati</taxon>
        <taxon>Bacillota</taxon>
        <taxon>Clostridia</taxon>
        <taxon>Lachnospirales</taxon>
        <taxon>Lachnospiraceae</taxon>
        <taxon>Enterocloster</taxon>
    </lineage>
</organism>
<proteinExistence type="predicted"/>
<dbReference type="PROSITE" id="PS50206">
    <property type="entry name" value="RHODANESE_3"/>
    <property type="match status" value="3"/>
</dbReference>
<keyword evidence="2" id="KW-0677">Repeat</keyword>
<dbReference type="PATRIC" id="fig|999408.3.peg.5391"/>
<evidence type="ECO:0000259" key="5">
    <source>
        <dbReference type="PROSITE" id="PS50206"/>
    </source>
</evidence>
<feature type="domain" description="Rhodanese" evidence="5">
    <location>
        <begin position="415"/>
        <end position="476"/>
    </location>
</feature>
<evidence type="ECO:0000256" key="4">
    <source>
        <dbReference type="SAM" id="MobiDB-lite"/>
    </source>
</evidence>
<dbReference type="InterPro" id="IPR001763">
    <property type="entry name" value="Rhodanese-like_dom"/>
</dbReference>
<evidence type="ECO:0000256" key="2">
    <source>
        <dbReference type="ARBA" id="ARBA00022737"/>
    </source>
</evidence>
<dbReference type="InterPro" id="IPR051126">
    <property type="entry name" value="Thiosulfate_sulfurtransferase"/>
</dbReference>
<dbReference type="AlphaFoldDB" id="A0A0E2H403"/>
<dbReference type="SMART" id="SM00450">
    <property type="entry name" value="RHOD"/>
    <property type="match status" value="3"/>
</dbReference>
<dbReference type="PROSITE" id="PS51257">
    <property type="entry name" value="PROKAR_LIPOPROTEIN"/>
    <property type="match status" value="1"/>
</dbReference>